<dbReference type="GeneID" id="100568648"/>
<feature type="signal peptide" evidence="2">
    <location>
        <begin position="1"/>
        <end position="29"/>
    </location>
</feature>
<dbReference type="RefSeq" id="XP_029343953.1">
    <property type="nucleotide sequence ID" value="XM_029488093.1"/>
</dbReference>
<dbReference type="OrthoDB" id="6773951at2759"/>
<dbReference type="AlphaFoldDB" id="A0A8R2JPJ6"/>
<evidence type="ECO:0000259" key="3">
    <source>
        <dbReference type="PROSITE" id="PS50966"/>
    </source>
</evidence>
<feature type="chain" id="PRO_5035713155" description="SWIM-type domain-containing protein" evidence="2">
    <location>
        <begin position="30"/>
        <end position="122"/>
    </location>
</feature>
<proteinExistence type="predicted"/>
<dbReference type="GO" id="GO:0008270">
    <property type="term" value="F:zinc ion binding"/>
    <property type="evidence" value="ECO:0007669"/>
    <property type="project" value="UniProtKB-KW"/>
</dbReference>
<reference evidence="5" key="1">
    <citation type="submission" date="2010-06" db="EMBL/GenBank/DDBJ databases">
        <authorList>
            <person name="Jiang H."/>
            <person name="Abraham K."/>
            <person name="Ali S."/>
            <person name="Alsbrooks S.L."/>
            <person name="Anim B.N."/>
            <person name="Anosike U.S."/>
            <person name="Attaway T."/>
            <person name="Bandaranaike D.P."/>
            <person name="Battles P.K."/>
            <person name="Bell S.N."/>
            <person name="Bell A.V."/>
            <person name="Beltran B."/>
            <person name="Bickham C."/>
            <person name="Bustamante Y."/>
            <person name="Caleb T."/>
            <person name="Canada A."/>
            <person name="Cardenas V."/>
            <person name="Carter K."/>
            <person name="Chacko J."/>
            <person name="Chandrabose M.N."/>
            <person name="Chavez D."/>
            <person name="Chavez A."/>
            <person name="Chen L."/>
            <person name="Chu H.-S."/>
            <person name="Claassen K.J."/>
            <person name="Cockrell R."/>
            <person name="Collins M."/>
            <person name="Cooper J.A."/>
            <person name="Cree A."/>
            <person name="Curry S.M."/>
            <person name="Da Y."/>
            <person name="Dao M.D."/>
            <person name="Das B."/>
            <person name="Davila M.-L."/>
            <person name="Davy-Carroll L."/>
            <person name="Denson S."/>
            <person name="Dinh H."/>
            <person name="Ebong V.E."/>
            <person name="Edwards J.R."/>
            <person name="Egan A."/>
            <person name="El-Daye J."/>
            <person name="Escobedo L."/>
            <person name="Fernandez S."/>
            <person name="Fernando P.R."/>
            <person name="Flagg N."/>
            <person name="Forbes L.D."/>
            <person name="Fowler R.G."/>
            <person name="Fu Q."/>
            <person name="Gabisi R.A."/>
            <person name="Ganer J."/>
            <person name="Garbino Pronczuk A."/>
            <person name="Garcia R.M."/>
            <person name="Garner T."/>
            <person name="Garrett T.E."/>
            <person name="Gonzalez D.A."/>
            <person name="Hamid H."/>
            <person name="Hawkins E.S."/>
            <person name="Hirani K."/>
            <person name="Hogues M.E."/>
            <person name="Hollins B."/>
            <person name="Hsiao C.-H."/>
            <person name="Jabil R."/>
            <person name="James M.L."/>
            <person name="Jhangiani S.N."/>
            <person name="Johnson B."/>
            <person name="Johnson Q."/>
            <person name="Joshi V."/>
            <person name="Kalu J.B."/>
            <person name="Kam C."/>
            <person name="Kashfia A."/>
            <person name="Keebler J."/>
            <person name="Kisamo H."/>
            <person name="Kovar C.L."/>
            <person name="Lago L.A."/>
            <person name="Lai C.-Y."/>
            <person name="Laidlaw J."/>
            <person name="Lara F."/>
            <person name="Le T.-K."/>
            <person name="Lee S.L."/>
            <person name="Legall F.H."/>
            <person name="Lemon S.J."/>
            <person name="Lewis L.R."/>
            <person name="Li B."/>
            <person name="Liu Y."/>
            <person name="Liu Y.-S."/>
            <person name="Lopez J."/>
            <person name="Lozado R.J."/>
            <person name="Lu J."/>
            <person name="Madu R.C."/>
            <person name="Maheshwari M."/>
            <person name="Maheshwari R."/>
            <person name="Malloy K."/>
            <person name="Martinez E."/>
            <person name="Mathew T."/>
            <person name="Mercado I.C."/>
            <person name="Mercado C."/>
            <person name="Meyer B."/>
            <person name="Montgomery K."/>
            <person name="Morgan M.B."/>
            <person name="Munidasa M."/>
            <person name="Nazareth L.V."/>
            <person name="Nelson J."/>
            <person name="Ng B.M."/>
            <person name="Nguyen N.B."/>
            <person name="Nguyen P.Q."/>
            <person name="Nguyen T."/>
            <person name="Obregon M."/>
            <person name="Okwuonu G.O."/>
            <person name="Onwere C.G."/>
            <person name="Orozco G."/>
            <person name="Parra A."/>
            <person name="Patel S."/>
            <person name="Patil S."/>
            <person name="Perez A."/>
            <person name="Perez Y."/>
            <person name="Pham C."/>
            <person name="Primus E.L."/>
            <person name="Pu L.-L."/>
            <person name="Puazo M."/>
            <person name="Qin X."/>
            <person name="Quiroz J.B."/>
            <person name="Reese J."/>
            <person name="Richards S."/>
            <person name="Rives C.M."/>
            <person name="Robberts R."/>
            <person name="Ruiz S.J."/>
            <person name="Ruiz M.J."/>
            <person name="Santibanez J."/>
            <person name="Schneider B.W."/>
            <person name="Sisson I."/>
            <person name="Smith M."/>
            <person name="Sodergren E."/>
            <person name="Song X.-Z."/>
            <person name="Song B.B."/>
            <person name="Summersgill H."/>
            <person name="Thelus R."/>
            <person name="Thornton R.D."/>
            <person name="Trejos Z.Y."/>
            <person name="Usmani K."/>
            <person name="Vattathil S."/>
            <person name="Villasana D."/>
            <person name="Walker D.L."/>
            <person name="Wang S."/>
            <person name="Wang K."/>
            <person name="White C.S."/>
            <person name="Williams A.C."/>
            <person name="Williamson J."/>
            <person name="Wilson K."/>
            <person name="Woghiren I.O."/>
            <person name="Woodworth J.R."/>
            <person name="Worley K.C."/>
            <person name="Wright R.A."/>
            <person name="Wu W."/>
            <person name="Young L."/>
            <person name="Zhang L."/>
            <person name="Zhang J."/>
            <person name="Zhu Y."/>
            <person name="Muzny D.M."/>
            <person name="Weinstock G."/>
            <person name="Gibbs R.A."/>
        </authorList>
    </citation>
    <scope>NUCLEOTIDE SEQUENCE [LARGE SCALE GENOMIC DNA]</scope>
    <source>
        <strain evidence="5">LSR1</strain>
    </source>
</reference>
<evidence type="ECO:0000313" key="4">
    <source>
        <dbReference type="EnsemblMetazoa" id="XP_029343953.1"/>
    </source>
</evidence>
<feature type="domain" description="SWIM-type" evidence="3">
    <location>
        <begin position="10"/>
        <end position="43"/>
    </location>
</feature>
<evidence type="ECO:0000313" key="5">
    <source>
        <dbReference type="Proteomes" id="UP000007819"/>
    </source>
</evidence>
<organism evidence="4 5">
    <name type="scientific">Acyrthosiphon pisum</name>
    <name type="common">Pea aphid</name>
    <dbReference type="NCBI Taxonomy" id="7029"/>
    <lineage>
        <taxon>Eukaryota</taxon>
        <taxon>Metazoa</taxon>
        <taxon>Ecdysozoa</taxon>
        <taxon>Arthropoda</taxon>
        <taxon>Hexapoda</taxon>
        <taxon>Insecta</taxon>
        <taxon>Pterygota</taxon>
        <taxon>Neoptera</taxon>
        <taxon>Paraneoptera</taxon>
        <taxon>Hemiptera</taxon>
        <taxon>Sternorrhyncha</taxon>
        <taxon>Aphidomorpha</taxon>
        <taxon>Aphidoidea</taxon>
        <taxon>Aphididae</taxon>
        <taxon>Macrosiphini</taxon>
        <taxon>Acyrthosiphon</taxon>
    </lineage>
</organism>
<dbReference type="PROSITE" id="PS50966">
    <property type="entry name" value="ZF_SWIM"/>
    <property type="match status" value="1"/>
</dbReference>
<keyword evidence="1" id="KW-0863">Zinc-finger</keyword>
<accession>A0A8R2JPJ6</accession>
<dbReference type="Proteomes" id="UP000007819">
    <property type="component" value="Chromosome A1"/>
</dbReference>
<evidence type="ECO:0000256" key="2">
    <source>
        <dbReference type="SAM" id="SignalP"/>
    </source>
</evidence>
<reference evidence="4" key="2">
    <citation type="submission" date="2022-06" db="UniProtKB">
        <authorList>
            <consortium name="EnsemblMetazoa"/>
        </authorList>
    </citation>
    <scope>IDENTIFICATION</scope>
</reference>
<keyword evidence="1" id="KW-0479">Metal-binding</keyword>
<keyword evidence="5" id="KW-1185">Reference proteome</keyword>
<sequence length="122" mass="13297">MPHEITGNISTVPLLKIVIFACTCAAGLSEFCKHIAAILLLLNRNSLDEIDTLSSTDIRCQWTKLREPSLEKFKPVPISKFCCVGNSIDCTLSQSKTSIRSALISAAPYSAIALHSKGRKSF</sequence>
<keyword evidence="1" id="KW-0862">Zinc</keyword>
<dbReference type="InterPro" id="IPR007527">
    <property type="entry name" value="Znf_SWIM"/>
</dbReference>
<dbReference type="KEGG" id="api:100568648"/>
<dbReference type="EnsemblMetazoa" id="XM_029488093.1">
    <property type="protein sequence ID" value="XP_029343953.1"/>
    <property type="gene ID" value="LOC100568648"/>
</dbReference>
<evidence type="ECO:0000256" key="1">
    <source>
        <dbReference type="PROSITE-ProRule" id="PRU00325"/>
    </source>
</evidence>
<protein>
    <recommendedName>
        <fullName evidence="3">SWIM-type domain-containing protein</fullName>
    </recommendedName>
</protein>
<keyword evidence="2" id="KW-0732">Signal</keyword>
<name>A0A8R2JPJ6_ACYPI</name>